<feature type="binding site" evidence="4">
    <location>
        <begin position="66"/>
        <end position="70"/>
    </location>
    <ligand>
        <name>D-ribulose 5-phosphate</name>
        <dbReference type="ChEBI" id="CHEBI:58121"/>
    </ligand>
</feature>
<dbReference type="InterPro" id="IPR036569">
    <property type="entry name" value="RpiB_LacA_LacB_sf"/>
</dbReference>
<dbReference type="NCBIfam" id="TIGR01120">
    <property type="entry name" value="rpiB"/>
    <property type="match status" value="1"/>
</dbReference>
<evidence type="ECO:0000256" key="2">
    <source>
        <dbReference type="ARBA" id="ARBA00023235"/>
    </source>
</evidence>
<dbReference type="AlphaFoldDB" id="A0A3A3GJK1"/>
<dbReference type="InterPro" id="IPR003500">
    <property type="entry name" value="RpiB_LacA_LacB"/>
</dbReference>
<feature type="binding site" evidence="4">
    <location>
        <begin position="8"/>
        <end position="9"/>
    </location>
    <ligand>
        <name>D-ribulose 5-phosphate</name>
        <dbReference type="ChEBI" id="CHEBI:58121"/>
    </ligand>
</feature>
<evidence type="ECO:0000313" key="6">
    <source>
        <dbReference type="Proteomes" id="UP000266177"/>
    </source>
</evidence>
<organism evidence="5 6">
    <name type="scientific">Paenibacillus thiaminolyticus</name>
    <name type="common">Bacillus thiaminolyticus</name>
    <dbReference type="NCBI Taxonomy" id="49283"/>
    <lineage>
        <taxon>Bacteria</taxon>
        <taxon>Bacillati</taxon>
        <taxon>Bacillota</taxon>
        <taxon>Bacilli</taxon>
        <taxon>Bacillales</taxon>
        <taxon>Paenibacillaceae</taxon>
        <taxon>Paenibacillus</taxon>
    </lineage>
</organism>
<dbReference type="EMBL" id="QYZD01000005">
    <property type="protein sequence ID" value="RJG24902.1"/>
    <property type="molecule type" value="Genomic_DNA"/>
</dbReference>
<evidence type="ECO:0000256" key="1">
    <source>
        <dbReference type="ARBA" id="ARBA00008754"/>
    </source>
</evidence>
<comment type="caution">
    <text evidence="5">The sequence shown here is derived from an EMBL/GenBank/DDBJ whole genome shotgun (WGS) entry which is preliminary data.</text>
</comment>
<dbReference type="NCBIfam" id="NF004051">
    <property type="entry name" value="PRK05571.1"/>
    <property type="match status" value="1"/>
</dbReference>
<accession>A0A3A3GJK1</accession>
<proteinExistence type="inferred from homology"/>
<feature type="active site" description="Proton acceptor" evidence="3">
    <location>
        <position position="65"/>
    </location>
</feature>
<dbReference type="PANTHER" id="PTHR43732:SF1">
    <property type="entry name" value="RIBOSE 5-PHOSPHATE ISOMERASE"/>
    <property type="match status" value="1"/>
</dbReference>
<dbReference type="Gene3D" id="3.40.1400.10">
    <property type="entry name" value="Sugar-phosphate isomerase, RpiB/LacA/LacB"/>
    <property type="match status" value="1"/>
</dbReference>
<feature type="binding site" evidence="4">
    <location>
        <position position="99"/>
    </location>
    <ligand>
        <name>D-ribulose 5-phosphate</name>
        <dbReference type="ChEBI" id="CHEBI:58121"/>
    </ligand>
</feature>
<dbReference type="InterPro" id="IPR004785">
    <property type="entry name" value="RpiB"/>
</dbReference>
<name>A0A3A3GJK1_PANTH</name>
<reference evidence="5 6" key="1">
    <citation type="submission" date="2018-09" db="EMBL/GenBank/DDBJ databases">
        <title>Paenibacillus SK2017-BO5.</title>
        <authorList>
            <person name="Piskunova J.V."/>
            <person name="Dubiley S.A."/>
            <person name="Severinov K.V."/>
        </authorList>
    </citation>
    <scope>NUCLEOTIDE SEQUENCE [LARGE SCALE GENOMIC DNA]</scope>
    <source>
        <strain evidence="5 6">BO5</strain>
    </source>
</reference>
<dbReference type="OrthoDB" id="1778624at2"/>
<feature type="binding site" evidence="4">
    <location>
        <position position="133"/>
    </location>
    <ligand>
        <name>D-ribulose 5-phosphate</name>
        <dbReference type="ChEBI" id="CHEBI:58121"/>
    </ligand>
</feature>
<dbReference type="Pfam" id="PF02502">
    <property type="entry name" value="LacAB_rpiB"/>
    <property type="match status" value="1"/>
</dbReference>
<dbReference type="RefSeq" id="WP_119792690.1">
    <property type="nucleotide sequence ID" value="NZ_QYZD01000005.1"/>
</dbReference>
<dbReference type="PANTHER" id="PTHR43732">
    <property type="entry name" value="RIBOSE 5-PHOSPHATE ISOMERASE-RELATED"/>
    <property type="match status" value="1"/>
</dbReference>
<dbReference type="PIRSF" id="PIRSF005384">
    <property type="entry name" value="RpiB_LacA_B"/>
    <property type="match status" value="1"/>
</dbReference>
<gene>
    <name evidence="5" type="primary">rpiB</name>
    <name evidence="5" type="ORF">DQX05_08640</name>
</gene>
<feature type="active site" description="Proton donor" evidence="3">
    <location>
        <position position="98"/>
    </location>
</feature>
<evidence type="ECO:0000256" key="4">
    <source>
        <dbReference type="PIRSR" id="PIRSR005384-2"/>
    </source>
</evidence>
<comment type="similarity">
    <text evidence="1">Belongs to the LacAB/RpiB family.</text>
</comment>
<keyword evidence="2 5" id="KW-0413">Isomerase</keyword>
<dbReference type="Proteomes" id="UP000266177">
    <property type="component" value="Unassembled WGS sequence"/>
</dbReference>
<dbReference type="NCBIfam" id="TIGR00689">
    <property type="entry name" value="rpiB_lacA_lacB"/>
    <property type="match status" value="1"/>
</dbReference>
<evidence type="ECO:0000313" key="5">
    <source>
        <dbReference type="EMBL" id="RJG24902.1"/>
    </source>
</evidence>
<dbReference type="SUPFAM" id="SSF89623">
    <property type="entry name" value="Ribose/Galactose isomerase RpiB/AlsB"/>
    <property type="match status" value="1"/>
</dbReference>
<feature type="binding site" evidence="4">
    <location>
        <position position="109"/>
    </location>
    <ligand>
        <name>D-ribulose 5-phosphate</name>
        <dbReference type="ChEBI" id="CHEBI:58121"/>
    </ligand>
</feature>
<dbReference type="GO" id="GO:0005975">
    <property type="term" value="P:carbohydrate metabolic process"/>
    <property type="evidence" value="ECO:0007669"/>
    <property type="project" value="InterPro"/>
</dbReference>
<feature type="binding site" evidence="4">
    <location>
        <position position="137"/>
    </location>
    <ligand>
        <name>D-ribulose 5-phosphate</name>
        <dbReference type="ChEBI" id="CHEBI:58121"/>
    </ligand>
</feature>
<evidence type="ECO:0000256" key="3">
    <source>
        <dbReference type="PIRSR" id="PIRSR005384-1"/>
    </source>
</evidence>
<dbReference type="EC" id="5.3.1.6" evidence="5"/>
<dbReference type="InterPro" id="IPR051812">
    <property type="entry name" value="SPI_LacAB/RpiB"/>
</dbReference>
<protein>
    <submittedName>
        <fullName evidence="5">Ribose 5-phosphate isomerase B</fullName>
        <ecNumber evidence="5">5.3.1.6</ecNumber>
    </submittedName>
</protein>
<sequence>MKIAIGADHAGVKLKDGIIAVIRELGHEVEDLGCHCTDSVDYPDYAVPVAEKVAAGEADRGILICGTGIGMSIAANKVPGVRCALVHDLFSAKATREHNDSNVLAMGERVIGPGLAEEIVRVWLGTEFSQGERHAGRIRKVGEAERKYNPAP</sequence>
<dbReference type="GO" id="GO:0004751">
    <property type="term" value="F:ribose-5-phosphate isomerase activity"/>
    <property type="evidence" value="ECO:0007669"/>
    <property type="project" value="UniProtKB-EC"/>
</dbReference>